<evidence type="ECO:0000313" key="12">
    <source>
        <dbReference type="Proteomes" id="UP000064967"/>
    </source>
</evidence>
<dbReference type="KEGG" id="llu:AKJ09_07997"/>
<feature type="domain" description="Right handed beta helix" evidence="10">
    <location>
        <begin position="256"/>
        <end position="360"/>
    </location>
</feature>
<sequence>MFASLFSFACSQSDGAVENGSRSNDGTDTNGTDGSRDGSTTSDPSNDAGTGADGAPTVGCTGFSTIVEPSEQLFVAPNGNDSADGSAGAPLASLGEAARRFPNGGTVVVRGGAYGAQTLAGTGTAGHPLVVRAASGETPVFDGSAVQVPYGAVIRLTKAQHVVFANLTVQNGTGPNVAGILADEAVSDLTIRACTIHDTQDALARFAGDGITFEGNEMYNGALANEGNPDRYKGGGWPGCMGTTPDFSRPTSPWATNVTLRGNHVHDCWGEGLSIWFGSGVVVEDNVVERTFNVGIYLDNASNVQVARNFVLMQAPMAMNGGIGNGVLLGIEPYDTHGVSYRPNHDITIVDNVVVGASAIGWWTSPNTSPDNTYANVSILHNTLVAPSGAAIGFEAVSGQATSPKACTIENNVIVESSGSYLDEASAFTLAGNAWLGPSKPMVAGTSDVSLNISVGAVTTAKDVQSLASQVGTGVASTVAIDFACAARNAAAPTRGAFEH</sequence>
<protein>
    <recommendedName>
        <fullName evidence="10">Right handed beta helix domain-containing protein</fullName>
    </recommendedName>
</protein>
<feature type="region of interest" description="Disordered" evidence="9">
    <location>
        <begin position="13"/>
        <end position="62"/>
    </location>
</feature>
<feature type="compositionally biased region" description="Polar residues" evidence="9">
    <location>
        <begin position="13"/>
        <end position="48"/>
    </location>
</feature>
<dbReference type="PANTHER" id="PTHR40088:SF1">
    <property type="entry name" value="PECTATE LYASE PEL9"/>
    <property type="match status" value="1"/>
</dbReference>
<evidence type="ECO:0000256" key="8">
    <source>
        <dbReference type="ARBA" id="ARBA00038263"/>
    </source>
</evidence>
<reference evidence="11 12" key="1">
    <citation type="submission" date="2015-08" db="EMBL/GenBank/DDBJ databases">
        <authorList>
            <person name="Babu N.S."/>
            <person name="Beckwith C.J."/>
            <person name="Beseler K.G."/>
            <person name="Brison A."/>
            <person name="Carone J.V."/>
            <person name="Caskin T.P."/>
            <person name="Diamond M."/>
            <person name="Durham M.E."/>
            <person name="Foxe J.M."/>
            <person name="Go M."/>
            <person name="Henderson B.A."/>
            <person name="Jones I.B."/>
            <person name="McGettigan J.A."/>
            <person name="Micheletti S.J."/>
            <person name="Nasrallah M.E."/>
            <person name="Ortiz D."/>
            <person name="Piller C.R."/>
            <person name="Privatt S.R."/>
            <person name="Schneider S.L."/>
            <person name="Sharp S."/>
            <person name="Smith T.C."/>
            <person name="Stanton J.D."/>
            <person name="Ullery H.E."/>
            <person name="Wilson R.J."/>
            <person name="Serrano M.G."/>
            <person name="Buck G."/>
            <person name="Lee V."/>
            <person name="Wang Y."/>
            <person name="Carvalho R."/>
            <person name="Voegtly L."/>
            <person name="Shi R."/>
            <person name="Duckworth R."/>
            <person name="Johnson A."/>
            <person name="Loviza R."/>
            <person name="Walstead R."/>
            <person name="Shah Z."/>
            <person name="Kiflezghi M."/>
            <person name="Wade K."/>
            <person name="Ball S.L."/>
            <person name="Bradley K.W."/>
            <person name="Asai D.J."/>
            <person name="Bowman C.A."/>
            <person name="Russell D.A."/>
            <person name="Pope W.H."/>
            <person name="Jacobs-Sera D."/>
            <person name="Hendrix R.W."/>
            <person name="Hatfull G.F."/>
        </authorList>
    </citation>
    <scope>NUCLEOTIDE SEQUENCE [LARGE SCALE GENOMIC DNA]</scope>
    <source>
        <strain evidence="11 12">DSM 27648</strain>
    </source>
</reference>
<keyword evidence="12" id="KW-1185">Reference proteome</keyword>
<dbReference type="AlphaFoldDB" id="A0A0K1Q6J5"/>
<evidence type="ECO:0000256" key="7">
    <source>
        <dbReference type="ARBA" id="ARBA00023239"/>
    </source>
</evidence>
<dbReference type="GO" id="GO:0046872">
    <property type="term" value="F:metal ion binding"/>
    <property type="evidence" value="ECO:0007669"/>
    <property type="project" value="UniProtKB-KW"/>
</dbReference>
<dbReference type="Gene3D" id="2.160.20.10">
    <property type="entry name" value="Single-stranded right-handed beta-helix, Pectin lyase-like"/>
    <property type="match status" value="1"/>
</dbReference>
<keyword evidence="4" id="KW-0479">Metal-binding</keyword>
<evidence type="ECO:0000256" key="2">
    <source>
        <dbReference type="ARBA" id="ARBA00004613"/>
    </source>
</evidence>
<evidence type="ECO:0000256" key="4">
    <source>
        <dbReference type="ARBA" id="ARBA00022723"/>
    </source>
</evidence>
<gene>
    <name evidence="11" type="ORF">AKJ09_07997</name>
</gene>
<comment type="similarity">
    <text evidence="8">Belongs to the polysaccharide lyase 9 family.</text>
</comment>
<keyword evidence="7" id="KW-0456">Lyase</keyword>
<evidence type="ECO:0000256" key="1">
    <source>
        <dbReference type="ARBA" id="ARBA00001913"/>
    </source>
</evidence>
<dbReference type="InterPro" id="IPR052052">
    <property type="entry name" value="Polysaccharide_Lyase_9"/>
</dbReference>
<dbReference type="InterPro" id="IPR011050">
    <property type="entry name" value="Pectin_lyase_fold/virulence"/>
</dbReference>
<evidence type="ECO:0000259" key="10">
    <source>
        <dbReference type="Pfam" id="PF13229"/>
    </source>
</evidence>
<evidence type="ECO:0000256" key="6">
    <source>
        <dbReference type="ARBA" id="ARBA00022837"/>
    </source>
</evidence>
<comment type="cofactor">
    <cofactor evidence="1">
        <name>Ca(2+)</name>
        <dbReference type="ChEBI" id="CHEBI:29108"/>
    </cofactor>
</comment>
<dbReference type="PANTHER" id="PTHR40088">
    <property type="entry name" value="PECTATE LYASE (EUROFUNG)"/>
    <property type="match status" value="1"/>
</dbReference>
<accession>A0A0K1Q6J5</accession>
<evidence type="ECO:0000313" key="11">
    <source>
        <dbReference type="EMBL" id="AKV01334.1"/>
    </source>
</evidence>
<proteinExistence type="inferred from homology"/>
<dbReference type="InterPro" id="IPR012334">
    <property type="entry name" value="Pectin_lyas_fold"/>
</dbReference>
<dbReference type="GO" id="GO:0016837">
    <property type="term" value="F:carbon-oxygen lyase activity, acting on polysaccharides"/>
    <property type="evidence" value="ECO:0007669"/>
    <property type="project" value="TreeGrafter"/>
</dbReference>
<dbReference type="EMBL" id="CP012333">
    <property type="protein sequence ID" value="AKV01334.1"/>
    <property type="molecule type" value="Genomic_DNA"/>
</dbReference>
<dbReference type="Proteomes" id="UP000064967">
    <property type="component" value="Chromosome"/>
</dbReference>
<name>A0A0K1Q6J5_9BACT</name>
<dbReference type="Pfam" id="PF13229">
    <property type="entry name" value="Beta_helix"/>
    <property type="match status" value="1"/>
</dbReference>
<dbReference type="SUPFAM" id="SSF51126">
    <property type="entry name" value="Pectin lyase-like"/>
    <property type="match status" value="1"/>
</dbReference>
<dbReference type="InterPro" id="IPR039448">
    <property type="entry name" value="Beta_helix"/>
</dbReference>
<comment type="subcellular location">
    <subcellularLocation>
        <location evidence="2">Secreted</location>
    </subcellularLocation>
</comment>
<keyword evidence="6" id="KW-0106">Calcium</keyword>
<evidence type="ECO:0000256" key="3">
    <source>
        <dbReference type="ARBA" id="ARBA00022525"/>
    </source>
</evidence>
<dbReference type="InterPro" id="IPR006626">
    <property type="entry name" value="PbH1"/>
</dbReference>
<keyword evidence="3" id="KW-0964">Secreted</keyword>
<keyword evidence="5" id="KW-0732">Signal</keyword>
<dbReference type="SMART" id="SM00710">
    <property type="entry name" value="PbH1"/>
    <property type="match status" value="7"/>
</dbReference>
<organism evidence="11 12">
    <name type="scientific">Labilithrix luteola</name>
    <dbReference type="NCBI Taxonomy" id="1391654"/>
    <lineage>
        <taxon>Bacteria</taxon>
        <taxon>Pseudomonadati</taxon>
        <taxon>Myxococcota</taxon>
        <taxon>Polyangia</taxon>
        <taxon>Polyangiales</taxon>
        <taxon>Labilitrichaceae</taxon>
        <taxon>Labilithrix</taxon>
    </lineage>
</organism>
<evidence type="ECO:0000256" key="5">
    <source>
        <dbReference type="ARBA" id="ARBA00022729"/>
    </source>
</evidence>
<evidence type="ECO:0000256" key="9">
    <source>
        <dbReference type="SAM" id="MobiDB-lite"/>
    </source>
</evidence>
<dbReference type="GO" id="GO:0005576">
    <property type="term" value="C:extracellular region"/>
    <property type="evidence" value="ECO:0007669"/>
    <property type="project" value="UniProtKB-SubCell"/>
</dbReference>